<evidence type="ECO:0000256" key="6">
    <source>
        <dbReference type="ARBA" id="ARBA00023157"/>
    </source>
</evidence>
<dbReference type="PANTHER" id="PTHR12231:SF265">
    <property type="entry name" value="DPR-INTERACTING PROTEIN LAMBDA"/>
    <property type="match status" value="1"/>
</dbReference>
<evidence type="ECO:0000256" key="1">
    <source>
        <dbReference type="ARBA" id="ARBA00004236"/>
    </source>
</evidence>
<evidence type="ECO:0000259" key="9">
    <source>
        <dbReference type="PROSITE" id="PS50835"/>
    </source>
</evidence>
<evidence type="ECO:0000313" key="11">
    <source>
        <dbReference type="Proteomes" id="UP001151699"/>
    </source>
</evidence>
<dbReference type="PANTHER" id="PTHR12231">
    <property type="entry name" value="CTX-RELATED TYPE I TRANSMEMBRANE PROTEIN"/>
    <property type="match status" value="1"/>
</dbReference>
<organism evidence="10 11">
    <name type="scientific">Pseudolycoriella hygida</name>
    <dbReference type="NCBI Taxonomy" id="35572"/>
    <lineage>
        <taxon>Eukaryota</taxon>
        <taxon>Metazoa</taxon>
        <taxon>Ecdysozoa</taxon>
        <taxon>Arthropoda</taxon>
        <taxon>Hexapoda</taxon>
        <taxon>Insecta</taxon>
        <taxon>Pterygota</taxon>
        <taxon>Neoptera</taxon>
        <taxon>Endopterygota</taxon>
        <taxon>Diptera</taxon>
        <taxon>Nematocera</taxon>
        <taxon>Sciaroidea</taxon>
        <taxon>Sciaridae</taxon>
        <taxon>Pseudolycoriella</taxon>
    </lineage>
</organism>
<keyword evidence="3" id="KW-0732">Signal</keyword>
<dbReference type="InterPro" id="IPR013783">
    <property type="entry name" value="Ig-like_fold"/>
</dbReference>
<comment type="caution">
    <text evidence="10">The sequence shown here is derived from an EMBL/GenBank/DDBJ whole genome shotgun (WGS) entry which is preliminary data.</text>
</comment>
<keyword evidence="4" id="KW-0677">Repeat</keyword>
<dbReference type="SMART" id="SM00408">
    <property type="entry name" value="IGc2"/>
    <property type="match status" value="2"/>
</dbReference>
<keyword evidence="5" id="KW-0472">Membrane</keyword>
<dbReference type="Pfam" id="PF13927">
    <property type="entry name" value="Ig_3"/>
    <property type="match status" value="1"/>
</dbReference>
<dbReference type="GO" id="GO:0005886">
    <property type="term" value="C:plasma membrane"/>
    <property type="evidence" value="ECO:0007669"/>
    <property type="project" value="UniProtKB-SubCell"/>
</dbReference>
<feature type="domain" description="Ig-like" evidence="9">
    <location>
        <begin position="120"/>
        <end position="214"/>
    </location>
</feature>
<dbReference type="AlphaFoldDB" id="A0A9Q0NE23"/>
<dbReference type="GO" id="GO:0043005">
    <property type="term" value="C:neuron projection"/>
    <property type="evidence" value="ECO:0007669"/>
    <property type="project" value="TreeGrafter"/>
</dbReference>
<dbReference type="EMBL" id="WJQU01000001">
    <property type="protein sequence ID" value="KAJ6647629.1"/>
    <property type="molecule type" value="Genomic_DNA"/>
</dbReference>
<dbReference type="InterPro" id="IPR013098">
    <property type="entry name" value="Ig_I-set"/>
</dbReference>
<proteinExistence type="predicted"/>
<evidence type="ECO:0000313" key="10">
    <source>
        <dbReference type="EMBL" id="KAJ6647629.1"/>
    </source>
</evidence>
<evidence type="ECO:0000256" key="7">
    <source>
        <dbReference type="ARBA" id="ARBA00023180"/>
    </source>
</evidence>
<evidence type="ECO:0000256" key="3">
    <source>
        <dbReference type="ARBA" id="ARBA00022729"/>
    </source>
</evidence>
<dbReference type="OrthoDB" id="10012075at2759"/>
<name>A0A9Q0NE23_9DIPT</name>
<protein>
    <submittedName>
        <fullName evidence="10">Lachesin</fullName>
    </submittedName>
</protein>
<dbReference type="FunFam" id="2.60.40.10:FF:000328">
    <property type="entry name" value="CLUMA_CG000981, isoform A"/>
    <property type="match status" value="1"/>
</dbReference>
<evidence type="ECO:0000256" key="8">
    <source>
        <dbReference type="ARBA" id="ARBA00023319"/>
    </source>
</evidence>
<keyword evidence="11" id="KW-1185">Reference proteome</keyword>
<dbReference type="InterPro" id="IPR051170">
    <property type="entry name" value="Neural/epithelial_adhesion"/>
</dbReference>
<dbReference type="Gene3D" id="2.60.40.10">
    <property type="entry name" value="Immunoglobulins"/>
    <property type="match status" value="2"/>
</dbReference>
<dbReference type="PROSITE" id="PS50835">
    <property type="entry name" value="IG_LIKE"/>
    <property type="match status" value="2"/>
</dbReference>
<dbReference type="SMART" id="SM00409">
    <property type="entry name" value="IG"/>
    <property type="match status" value="2"/>
</dbReference>
<feature type="domain" description="Ig-like" evidence="9">
    <location>
        <begin position="18"/>
        <end position="115"/>
    </location>
</feature>
<keyword evidence="7" id="KW-0325">Glycoprotein</keyword>
<evidence type="ECO:0000256" key="2">
    <source>
        <dbReference type="ARBA" id="ARBA00022475"/>
    </source>
</evidence>
<gene>
    <name evidence="10" type="primary">Lac_1</name>
    <name evidence="10" type="ORF">Bhyg_02852</name>
</gene>
<dbReference type="SUPFAM" id="SSF48726">
    <property type="entry name" value="Immunoglobulin"/>
    <property type="match status" value="2"/>
</dbReference>
<dbReference type="InterPro" id="IPR036179">
    <property type="entry name" value="Ig-like_dom_sf"/>
</dbReference>
<dbReference type="Proteomes" id="UP001151699">
    <property type="component" value="Chromosome A"/>
</dbReference>
<reference evidence="10" key="1">
    <citation type="submission" date="2022-07" db="EMBL/GenBank/DDBJ databases">
        <authorList>
            <person name="Trinca V."/>
            <person name="Uliana J.V.C."/>
            <person name="Torres T.T."/>
            <person name="Ward R.J."/>
            <person name="Monesi N."/>
        </authorList>
    </citation>
    <scope>NUCLEOTIDE SEQUENCE</scope>
    <source>
        <strain evidence="10">HSMRA1968</strain>
        <tissue evidence="10">Whole embryos</tissue>
    </source>
</reference>
<sequence length="222" mass="24553">MITVIFVKGHNQSLDTMPQFLAPLENLTATQGRDVQFTCIVNDLGSFRVAWIKSDSKAILAIHTHMVALNQRLSVTHNGHNTWKLHIAHVQLNDSGTYMCQVNTDPMRSQSGHLNVVVPPDILNEPDLNTGSLEEGITNEGGQIQLVCVATGVPEPSVQWRREGGKDIVLRSEGRDKQFVKHVDGERLTLQQVHRTDMGGYLCIASNGIPPSVSKRFDVQVN</sequence>
<comment type="subcellular location">
    <subcellularLocation>
        <location evidence="1">Cell membrane</location>
    </subcellularLocation>
</comment>
<dbReference type="InterPro" id="IPR007110">
    <property type="entry name" value="Ig-like_dom"/>
</dbReference>
<keyword evidence="2" id="KW-1003">Cell membrane</keyword>
<keyword evidence="8" id="KW-0393">Immunoglobulin domain</keyword>
<dbReference type="InterPro" id="IPR003599">
    <property type="entry name" value="Ig_sub"/>
</dbReference>
<evidence type="ECO:0000256" key="4">
    <source>
        <dbReference type="ARBA" id="ARBA00022737"/>
    </source>
</evidence>
<dbReference type="Pfam" id="PF07679">
    <property type="entry name" value="I-set"/>
    <property type="match status" value="1"/>
</dbReference>
<evidence type="ECO:0000256" key="5">
    <source>
        <dbReference type="ARBA" id="ARBA00023136"/>
    </source>
</evidence>
<dbReference type="InterPro" id="IPR003598">
    <property type="entry name" value="Ig_sub2"/>
</dbReference>
<keyword evidence="6" id="KW-1015">Disulfide bond</keyword>
<accession>A0A9Q0NE23</accession>